<proteinExistence type="predicted"/>
<dbReference type="AlphaFoldDB" id="A0A381S7W0"/>
<dbReference type="SUPFAM" id="SSF49452">
    <property type="entry name" value="Starch-binding domain-like"/>
    <property type="match status" value="1"/>
</dbReference>
<evidence type="ECO:0000313" key="1">
    <source>
        <dbReference type="EMBL" id="SUZ98327.1"/>
    </source>
</evidence>
<dbReference type="PROSITE" id="PS51257">
    <property type="entry name" value="PROKAR_LIPOPROTEIN"/>
    <property type="match status" value="1"/>
</dbReference>
<gene>
    <name evidence="1" type="ORF">METZ01_LOCUS51181</name>
</gene>
<name>A0A381S7W0_9ZZZZ</name>
<organism evidence="1">
    <name type="scientific">marine metagenome</name>
    <dbReference type="NCBI Taxonomy" id="408172"/>
    <lineage>
        <taxon>unclassified sequences</taxon>
        <taxon>metagenomes</taxon>
        <taxon>ecological metagenomes</taxon>
    </lineage>
</organism>
<dbReference type="InterPro" id="IPR013784">
    <property type="entry name" value="Carb-bd-like_fold"/>
</dbReference>
<protein>
    <recommendedName>
        <fullName evidence="2">Carboxypeptidase regulatory-like domain-containing protein</fullName>
    </recommendedName>
</protein>
<dbReference type="GO" id="GO:0030246">
    <property type="term" value="F:carbohydrate binding"/>
    <property type="evidence" value="ECO:0007669"/>
    <property type="project" value="InterPro"/>
</dbReference>
<accession>A0A381S7W0</accession>
<reference evidence="1" key="1">
    <citation type="submission" date="2018-05" db="EMBL/GenBank/DDBJ databases">
        <authorList>
            <person name="Lanie J.A."/>
            <person name="Ng W.-L."/>
            <person name="Kazmierczak K.M."/>
            <person name="Andrzejewski T.M."/>
            <person name="Davidsen T.M."/>
            <person name="Wayne K.J."/>
            <person name="Tettelin H."/>
            <person name="Glass J.I."/>
            <person name="Rusch D."/>
            <person name="Podicherti R."/>
            <person name="Tsui H.-C.T."/>
            <person name="Winkler M.E."/>
        </authorList>
    </citation>
    <scope>NUCLEOTIDE SEQUENCE</scope>
</reference>
<sequence length="706" mass="76480">MGYRLREVLLSAFAAGLLAVVASCDGGNGSGAGTDGAGDTANGIALDADDIGGVVTSTDGPEAGVWVVAETTDLPTRFIRIVATDDSGRYVIPDLPDATYEVFVRGYGLVDSARVAASPGEHLDLEGVVAPDARAAAQVYPAAWWLSMMELPEGELSQQQIGSAVTGCMNCHQVGNRATREIPGNILSEADSHLEAWDRRVTMGPMGASMAGMYGRLGDQRRMFADWTDRIAAGETPTQTPPRPTGIERNVVVTLWDWGTETDGRTDSAASDVRDATVNANGLVYGVVQPSDILAVLDPVEHRATTITIPSNAPPILTDTPTSPYYGDEPIWARQSDPRSVAMDGEGRVWLTGRVRGPEQPSFCTASTNAFADYFPIERGTRQAFMYDPQSEQFSEINTCFSADHNQLGEDERFYYGFRDGVGWIDTEVWDETEDAEAAQGWCPTVLDTNGDGVISPGWTEPNEPVDPTRDHRIAYGCYSPAYNKADGSVWCSDNGPDDNTLMRLELGDSPPESCIAEVYMPPPSIQNPPPYGSGGLHITGDGLVWQDWRGSGHFATFDRSVCTVTNGPEATGQSCPEGWTFHRMDKPTFSNAEMPINSDESYLTQIDHYDVLGLGPETPVYGVVNTDSLEVFVPSTEQFVTLRVPYPMGFFSRSSNGRVDDPTTGWKGKGLWSSYSNYAAWHLEGGAGTHQKNVKFQIRPDPLAK</sequence>
<dbReference type="EMBL" id="UINC01002594">
    <property type="protein sequence ID" value="SUZ98327.1"/>
    <property type="molecule type" value="Genomic_DNA"/>
</dbReference>
<evidence type="ECO:0008006" key="2">
    <source>
        <dbReference type="Google" id="ProtNLM"/>
    </source>
</evidence>